<evidence type="ECO:0000313" key="4">
    <source>
        <dbReference type="Proteomes" id="UP000570678"/>
    </source>
</evidence>
<dbReference type="EMBL" id="JAAXOT010000022">
    <property type="protein sequence ID" value="NKY60351.1"/>
    <property type="molecule type" value="Genomic_DNA"/>
</dbReference>
<dbReference type="InterPro" id="IPR018929">
    <property type="entry name" value="DUF2510"/>
</dbReference>
<feature type="domain" description="DUF2510" evidence="2">
    <location>
        <begin position="109"/>
        <end position="132"/>
    </location>
</feature>
<dbReference type="AlphaFoldDB" id="A0A846YRQ1"/>
<keyword evidence="1" id="KW-0812">Transmembrane</keyword>
<gene>
    <name evidence="3" type="ORF">HGA15_30295</name>
</gene>
<reference evidence="3 4" key="1">
    <citation type="submission" date="2020-04" db="EMBL/GenBank/DDBJ databases">
        <title>MicrobeNet Type strains.</title>
        <authorList>
            <person name="Nicholson A.C."/>
        </authorList>
    </citation>
    <scope>NUCLEOTIDE SEQUENCE [LARGE SCALE GENOMIC DNA]</scope>
    <source>
        <strain evidence="3 4">JCM 3332</strain>
    </source>
</reference>
<feature type="transmembrane region" description="Helical" evidence="1">
    <location>
        <begin position="41"/>
        <end position="58"/>
    </location>
</feature>
<keyword evidence="1" id="KW-1133">Transmembrane helix</keyword>
<accession>A0A846YRQ1</accession>
<evidence type="ECO:0000256" key="1">
    <source>
        <dbReference type="SAM" id="Phobius"/>
    </source>
</evidence>
<protein>
    <submittedName>
        <fullName evidence="3">DUF2510 domain-containing protein</fullName>
    </submittedName>
</protein>
<keyword evidence="4" id="KW-1185">Reference proteome</keyword>
<evidence type="ECO:0000259" key="2">
    <source>
        <dbReference type="Pfam" id="PF10708"/>
    </source>
</evidence>
<sequence length="135" mass="14644">MTDPNSDDQYLPRPGVELPRRSIGNWLVYGSGGQKTNAERWTPVVLVGIGAVIAAILWDSISLGALAVLALPVTGLVLLVLIIRALIRVGNKRPPPVVVSPPTTQLPPAGWYPDAEGVIRWFDGQAWTEFRRGPE</sequence>
<dbReference type="Pfam" id="PF10708">
    <property type="entry name" value="DUF2510"/>
    <property type="match status" value="1"/>
</dbReference>
<dbReference type="RefSeq" id="WP_062979913.1">
    <property type="nucleotide sequence ID" value="NZ_JAAXOT010000022.1"/>
</dbReference>
<proteinExistence type="predicted"/>
<organism evidence="3 4">
    <name type="scientific">Nocardia flavorosea</name>
    <dbReference type="NCBI Taxonomy" id="53429"/>
    <lineage>
        <taxon>Bacteria</taxon>
        <taxon>Bacillati</taxon>
        <taxon>Actinomycetota</taxon>
        <taxon>Actinomycetes</taxon>
        <taxon>Mycobacteriales</taxon>
        <taxon>Nocardiaceae</taxon>
        <taxon>Nocardia</taxon>
    </lineage>
</organism>
<name>A0A846YRQ1_9NOCA</name>
<dbReference type="Proteomes" id="UP000570678">
    <property type="component" value="Unassembled WGS sequence"/>
</dbReference>
<feature type="transmembrane region" description="Helical" evidence="1">
    <location>
        <begin position="64"/>
        <end position="87"/>
    </location>
</feature>
<comment type="caution">
    <text evidence="3">The sequence shown here is derived from an EMBL/GenBank/DDBJ whole genome shotgun (WGS) entry which is preliminary data.</text>
</comment>
<evidence type="ECO:0000313" key="3">
    <source>
        <dbReference type="EMBL" id="NKY60351.1"/>
    </source>
</evidence>
<keyword evidence="1" id="KW-0472">Membrane</keyword>